<evidence type="ECO:0000256" key="1">
    <source>
        <dbReference type="SAM" id="MobiDB-lite"/>
    </source>
</evidence>
<dbReference type="Proteomes" id="UP000282574">
    <property type="component" value="Unassembled WGS sequence"/>
</dbReference>
<dbReference type="RefSeq" id="WP_106171258.1">
    <property type="nucleotide sequence ID" value="NZ_JAVKZF010000004.1"/>
</dbReference>
<comment type="caution">
    <text evidence="2">The sequence shown here is derived from an EMBL/GenBank/DDBJ whole genome shotgun (WGS) entry which is preliminary data.</text>
</comment>
<feature type="compositionally biased region" description="Polar residues" evidence="1">
    <location>
        <begin position="28"/>
        <end position="43"/>
    </location>
</feature>
<gene>
    <name evidence="2" type="ORF">DSM107010_35070</name>
</gene>
<name>A0AB37UIM5_9CYAN</name>
<reference evidence="2 3" key="1">
    <citation type="journal article" date="2019" name="Genome Biol. Evol.">
        <title>Day and night: Metabolic profiles and evolutionary relationships of six axenic non-marine cyanobacteria.</title>
        <authorList>
            <person name="Will S.E."/>
            <person name="Henke P."/>
            <person name="Boedeker C."/>
            <person name="Huang S."/>
            <person name="Brinkmann H."/>
            <person name="Rohde M."/>
            <person name="Jarek M."/>
            <person name="Friedl T."/>
            <person name="Seufert S."/>
            <person name="Schumacher M."/>
            <person name="Overmann J."/>
            <person name="Neumann-Schaal M."/>
            <person name="Petersen J."/>
        </authorList>
    </citation>
    <scope>NUCLEOTIDE SEQUENCE [LARGE SCALE GENOMIC DNA]</scope>
    <source>
        <strain evidence="2 3">SAG 39.79</strain>
    </source>
</reference>
<feature type="compositionally biased region" description="Polar residues" evidence="1">
    <location>
        <begin position="8"/>
        <end position="19"/>
    </location>
</feature>
<evidence type="ECO:0000313" key="3">
    <source>
        <dbReference type="Proteomes" id="UP000282574"/>
    </source>
</evidence>
<dbReference type="AlphaFoldDB" id="A0AB37UIM5"/>
<feature type="region of interest" description="Disordered" evidence="1">
    <location>
        <begin position="1"/>
        <end position="43"/>
    </location>
</feature>
<organism evidence="2 3">
    <name type="scientific">Chroococcidiopsis cubana SAG 39.79</name>
    <dbReference type="NCBI Taxonomy" id="388085"/>
    <lineage>
        <taxon>Bacteria</taxon>
        <taxon>Bacillati</taxon>
        <taxon>Cyanobacteriota</taxon>
        <taxon>Cyanophyceae</taxon>
        <taxon>Chroococcidiopsidales</taxon>
        <taxon>Chroococcidiopsidaceae</taxon>
        <taxon>Chroococcidiopsis</taxon>
    </lineage>
</organism>
<protein>
    <submittedName>
        <fullName evidence="2">Uncharacterized protein</fullName>
    </submittedName>
</protein>
<dbReference type="EMBL" id="RSCK01000029">
    <property type="protein sequence ID" value="RUT11238.1"/>
    <property type="molecule type" value="Genomic_DNA"/>
</dbReference>
<sequence length="82" mass="9222">MVYERVQKSSARSPQQNSAIAPVVAQPRSLSRHTQQSAENQAMQKYKHEATILEIQAKYGTITLQEQERGKSQMVSPQALKP</sequence>
<proteinExistence type="predicted"/>
<evidence type="ECO:0000313" key="2">
    <source>
        <dbReference type="EMBL" id="RUT11238.1"/>
    </source>
</evidence>
<accession>A0AB37UIM5</accession>
<keyword evidence="3" id="KW-1185">Reference proteome</keyword>